<protein>
    <submittedName>
        <fullName evidence="1">Uncharacterized protein</fullName>
    </submittedName>
</protein>
<accession>A0ACC2X8A2</accession>
<evidence type="ECO:0000313" key="1">
    <source>
        <dbReference type="EMBL" id="KAJ9120279.1"/>
    </source>
</evidence>
<dbReference type="Proteomes" id="UP001243375">
    <property type="component" value="Unassembled WGS sequence"/>
</dbReference>
<evidence type="ECO:0000313" key="2">
    <source>
        <dbReference type="Proteomes" id="UP001243375"/>
    </source>
</evidence>
<dbReference type="EMBL" id="JASBWU010000007">
    <property type="protein sequence ID" value="KAJ9120279.1"/>
    <property type="molecule type" value="Genomic_DNA"/>
</dbReference>
<organism evidence="1 2">
    <name type="scientific">Naganishia vaughanmartiniae</name>
    <dbReference type="NCBI Taxonomy" id="1424756"/>
    <lineage>
        <taxon>Eukaryota</taxon>
        <taxon>Fungi</taxon>
        <taxon>Dikarya</taxon>
        <taxon>Basidiomycota</taxon>
        <taxon>Agaricomycotina</taxon>
        <taxon>Tremellomycetes</taxon>
        <taxon>Filobasidiales</taxon>
        <taxon>Filobasidiaceae</taxon>
        <taxon>Naganishia</taxon>
    </lineage>
</organism>
<keyword evidence="2" id="KW-1185">Reference proteome</keyword>
<name>A0ACC2X8A2_9TREE</name>
<gene>
    <name evidence="1" type="ORF">QFC22_003179</name>
</gene>
<sequence>MLGDIKRVLATTKASQAKQCGQELIEKINECTSSKAGQALESILLYIFGEVTTNGSTYLETTRNPSPDLHDNATQAATMIKVIWSHAASHIQLEGFTTSSGSQVRGGKLCKELVATIMRDELAMVWEDCGLRGDRPRTSINDTGKVIVDFAIKLFIEDQLSPKIICDCLRRLLTGVATPLESDVDQLCCILERTGAKLYKLNSSALAVYVARFKLLTRSSISKPAKNRVEVRQHCFAMLTSNF</sequence>
<reference evidence="1" key="1">
    <citation type="submission" date="2023-04" db="EMBL/GenBank/DDBJ databases">
        <title>Draft Genome sequencing of Naganishia species isolated from polar environments using Oxford Nanopore Technology.</title>
        <authorList>
            <person name="Leo P."/>
            <person name="Venkateswaran K."/>
        </authorList>
    </citation>
    <scope>NUCLEOTIDE SEQUENCE</scope>
    <source>
        <strain evidence="1">MNA-CCFEE 5425</strain>
    </source>
</reference>
<proteinExistence type="predicted"/>
<comment type="caution">
    <text evidence="1">The sequence shown here is derived from an EMBL/GenBank/DDBJ whole genome shotgun (WGS) entry which is preliminary data.</text>
</comment>